<protein>
    <submittedName>
        <fullName evidence="1">Uncharacterized protein</fullName>
    </submittedName>
</protein>
<organism evidence="1 2">
    <name type="scientific">Autumnicola patrickiae</name>
    <dbReference type="NCBI Taxonomy" id="3075591"/>
    <lineage>
        <taxon>Bacteria</taxon>
        <taxon>Pseudomonadati</taxon>
        <taxon>Bacteroidota</taxon>
        <taxon>Flavobacteriia</taxon>
        <taxon>Flavobacteriales</taxon>
        <taxon>Flavobacteriaceae</taxon>
        <taxon>Autumnicola</taxon>
    </lineage>
</organism>
<accession>A0ABU3E2S6</accession>
<evidence type="ECO:0000313" key="2">
    <source>
        <dbReference type="Proteomes" id="UP001261624"/>
    </source>
</evidence>
<name>A0ABU3E2S6_9FLAO</name>
<dbReference type="RefSeq" id="WP_311684672.1">
    <property type="nucleotide sequence ID" value="NZ_JAVRHM010000011.1"/>
</dbReference>
<dbReference type="EMBL" id="JAVRHM010000011">
    <property type="protein sequence ID" value="MDT0690296.1"/>
    <property type="molecule type" value="Genomic_DNA"/>
</dbReference>
<proteinExistence type="predicted"/>
<reference evidence="1 2" key="1">
    <citation type="submission" date="2023-09" db="EMBL/GenBank/DDBJ databases">
        <authorList>
            <person name="Rey-Velasco X."/>
        </authorList>
    </citation>
    <scope>NUCLEOTIDE SEQUENCE [LARGE SCALE GENOMIC DNA]</scope>
    <source>
        <strain evidence="1 2">F188</strain>
    </source>
</reference>
<comment type="caution">
    <text evidence="1">The sequence shown here is derived from an EMBL/GenBank/DDBJ whole genome shotgun (WGS) entry which is preliminary data.</text>
</comment>
<keyword evidence="2" id="KW-1185">Reference proteome</keyword>
<dbReference type="Proteomes" id="UP001261624">
    <property type="component" value="Unassembled WGS sequence"/>
</dbReference>
<sequence length="147" mass="16551">MTYNKLGFAFTGLRTTSFAKIEAAYKKTGETDLITALGFGLDIDDYTITCNTKFSFERKKDQPFLILEIQALFEINKSDFLNKVKQKDNSYLIVHDLAVHFAVLTVGAARGVLHAKTEGTIYNQFLLPTIDVKELIPEDIILKPDDV</sequence>
<evidence type="ECO:0000313" key="1">
    <source>
        <dbReference type="EMBL" id="MDT0690296.1"/>
    </source>
</evidence>
<gene>
    <name evidence="1" type="ORF">RM549_10905</name>
</gene>